<name>V5USY2_9CAUD</name>
<evidence type="ECO:0000256" key="1">
    <source>
        <dbReference type="SAM" id="MobiDB-lite"/>
    </source>
</evidence>
<evidence type="ECO:0000313" key="2">
    <source>
        <dbReference type="EMBL" id="AHB80440.1"/>
    </source>
</evidence>
<organism evidence="2 3">
    <name type="scientific">Synechococcus phage ACG-2014h</name>
    <dbReference type="NCBI Taxonomy" id="1340810"/>
    <lineage>
        <taxon>Viruses</taxon>
        <taxon>Duplodnaviria</taxon>
        <taxon>Heunggongvirae</taxon>
        <taxon>Uroviricota</taxon>
        <taxon>Caudoviricetes</taxon>
        <taxon>Pantevenvirales</taxon>
        <taxon>Kyanoviridae</taxon>
        <taxon>Sedonavirus</taxon>
        <taxon>Sedonavirus tusconh</taxon>
    </lineage>
</organism>
<gene>
    <name evidence="2" type="ORF">S-MbCM7_026</name>
</gene>
<feature type="region of interest" description="Disordered" evidence="1">
    <location>
        <begin position="2527"/>
        <end position="2547"/>
    </location>
</feature>
<dbReference type="GeneID" id="18504602"/>
<feature type="compositionally biased region" description="Polar residues" evidence="1">
    <location>
        <begin position="2528"/>
        <end position="2542"/>
    </location>
</feature>
<dbReference type="Proteomes" id="UP000018808">
    <property type="component" value="Segment"/>
</dbReference>
<evidence type="ECO:0000313" key="3">
    <source>
        <dbReference type="Proteomes" id="UP000018808"/>
    </source>
</evidence>
<sequence length="3724" mass="401724">MPLTRLDNLITSKTGKYLYVSPDDFNASDELNNRGNSPVRPFKSIQRAFLEVARFSYLPGVDNDRFDQFTIMLMPGEHFIDNRPGLTDVSGISQFGFDTASNEWTDNSILDLSNPDNVLYKFNNTEGGAIIPRGTSLVGYDLRRTMVKPLYVPDPADSREKRSAIFNVTGGCYFWQFTIKDGETSSLSPLYDSNDGIGKVYYAKDDFTKLTVPNYSHHKLTVFEYADKEELSLLYRKIAEAFQQFSSGIADIGPSGIPEFGVRVQENRIVGPLSDSRSIEKINLNDNTSQGFGSLPGSTTQVDIFTRIDHGYFQGQFVAVTNTNIDDILEGTFQITAIDPNDPRKFSYLVPQSANSIGTGITSGKELTETSTPPLSSNAQTLAEVDSVESASPYVFNVSIRSTWGICGIWANGLKATGFKSMVIAQYTGVSLQKDDRAFIRYDEFTNTWNQANLTDAFDSIPYHTKGDSYWKDEWRNFHVRASEDAFIQNVSIFAVGFADHFLMESGGDMSITNSNSNFGNTSLHAIGHKGFSFNSDKGGYIDAIIPPKIIETTDEKFNYYPFNVPASITGVEGVQQLPISGVRTLNHSRVYLDSQDDAVDPGKRPAASIEGFRLGARQNEKIYTTVSDTVSQTDDGIYWGELAVSGYKKYIAKPSILSPSAAPSGAPADFHLRQDAANLITSNKTFIQEEVFGYIIDKYPNLQTISYVNPGLDPAANRYQDASNLIIANRSDIVDDAYDRMYETYGPAGENNAAFLAGNDETKCKRDIGLIVDAIAEDLRDGGNRNIIEVTKKYFNPDGTPLANGLVGEEEFAIYAFRRARDLCKQAIANQLLITDNTITVDPANDVSKQLTPTNATYNAGTGEFTFTVAGHGYGTDDSIEIEANSFTFTCDQDNNQTLHTYPASGNYADNATIQIESVTTDTITVNVGDAGSASGSVHSFVSVAANAVTVYPGENPNSVASRNKDAHNLIIANKNDMITEAINAITTAFPTFNFPGGSDAKCRRDLGIIVDGIAQDLWFGGNEYTIGNTIEYFDGNSLLSNGVAGEVDKTIVGLQKLEAQMALAVNNQLANTDNTITRDSSGDPVIVDNSHCDAEKLIRKNKKFIAEEAYQRMLVTYPSYTPSAGNTKQDCLDDVYNVLDEILYNVKFGGNHKTYDAANIYVTNVFNGQTVSTFIDAERDEAARVFTEAGNIATDVMRNIIVTPTNWTPSGSNEQVRDLTIIADSNNPTCQGVASTLNTLFGIVTQAIGTDSGVGDLNGITRTVPAQPTAYTAGNCSDVLGNINTLVSIFSDNLYAGNLNDLPAINNGNWDCANVRSSIDTLFDIINDSIGAGSLTGLPVVNNGDFLINAQASKCYRDVGYIVDAVSNDLKFGGNINSVQAGEAYYVGTSLTYIDNEKNETIDAWNYVKTLSISAMRNHTTQANGCEITSGSAIVTVPTTEGLAIGMLAQEYLPAAFDSNAQLLSGQTPVASNIPASGVFIKRIVSANQIELGISGARLDNGETQTAAGSNSNATLYFTLSTGGWADTLPSTDPSVLSSNAGYPECATVASAIDVLVDNIIFIINNGLNSVTRQEPPLESSDFAKRSTLWTIDITGAGSGDPHEFETGTPVRLVPRPRFDTVTGKYVDVDKRLVRLPNGFETNRKYYVIAPGRTTQPASYTGDTNFDGSAGSQNKLMLAESKENAASGIYIFSSESDAIDPDVEVDIYQFVLDEKYDLHQYKVNLYPNENGAIKTNVANIFDIPESNVASQRVFFRPSAGNQLPLLSSTYNSDNAAANGGDSTIGVADSAGRLNPEFAFYVRYINPTNNPFPNKLIGIYASSANAEADVNRINFVGGQQDVQFIAYANKKASPLAFDPRGTAYSNSATGRWYIKVKDTSSTGNAAIYQDSILWRFQQGDYLTSPPPKTDDSYYFRQVDSRDAKDRVYRVRYTIPSYETSARDPINGFVLKTRTDGLRKLRPQKILLKPAPGTTKTDAFFENTANAGERIGWTNAQIIAALNDDANAYDPYKTPRTVTTQVGKVSFTIQSAKLVDINGDDYLEMVVFDPQPDQTVPSLSNETFRTVRIGAPQGGLFTTNSSSRTAASAVTWDGFSSGSAWVQAYFEVNNEHYLILKGAGIDGNLIWNQYTGTTIRQAGIFAEVLGDPDEGKSLPLKRLIEKNIPENFYKQNRAPVYQMTPGDIIQEDGSTNQYYIDSVEDLGEIDDTFYIFDIDELQRRIAGQQDGVYYLTLLRGNISPLPLGAGNGGNFRNFKFSQPVSFLYPLNYKNDPFWFQYNGTSAQEIALSGQLIDPPSTFSAADNYVHGLVRTNDSKSSVTREMIADLTQTPAFITNSYSGVNAVKAQEGNASAGAEDRIIPLSGDNRTASQQKFFVELRRPSIARAGNHTFEYLGFGPGNYSTGLPARQEIVLTDTQDFYAQSKKQDGGIVFYTGINSNGELYIGNRKINAITGEEEFLERATLLDSEDEDDDIGSLVTTFDVPVTFNQNITVNGGDGDKVSAFNAPVLINVSNDDLTLQEGPLIIRSRVQNQNPPPDGSSNDPLLDRSLFNPRSSGDIFIGKNYVKAAVFEFNSRRNGQEYKFQTHTVGSDPSNITPNQSGQYGTPGGNAINFTAQRAFYGTGVNGQLPRGGDVLLKGESVQRSGSLGWIFANYFTNIPADSINSINLGGLYAKINWANVNGVQQTNQLLNITETSSIRISNFFPTPLLEGSFTIVSPTGDPFNPTNSYLHIQLSETIASIVYNDSSNTQTTDSNPAWSVLTNSAVLSNNNASVAPTMDFARSTWKEVGVLGGEALRTDTESVGNYKLGVNTVARSNHAAYQTAFVDADTDARANLDVVGTAFISGKTIPNYLDHATFASRTETAQDNAFLVGGDSGTPDNEATLRVSTTNGGRLGINVTNGQLNGNSNNGWYNEALAVDGNGFISGNLRVETDLAVNGGDFTTTQTTFNLLEATVTTLNFANDATTVNAFNDATGTQTINVGGSTDNQNLNIGTAADTSRLNIHTTSEDSEINIGTVPNTTNTFRSLITIGGARLNAAESRLTVKNFQTILESSILEINNGLTSIVGNEDVLVELQSNARNINLFTRNGAGAEINAFTRAVALSFGAIAGQTTINNALNVKGDTLLEGDVTQQGGNNSGAVTVTRGVLGTGAIVHNIGDLNSLNVDHYGYIERYCDSLRFTTTAVSNNTLVVDNVVGPANYLVEGNIVVFTDTTGLSGVATNTLYYAFNVTGQTFQIVSTAVSTTPVTITGTPTDARVILDSAKVDTGNPGTPISAGSTVLPLNNVNNLTVGDLLLIDDEIVRVQNPPSEANRTVVVERGISCTTATSHLDNAAVAKLIFTQDATFIREGDAGPSDVTLSAAAGTIQLGEFGGQFNPLDFLRLSAGATCPSGEFVRIVAIIDASPERLIVNNGVTGNNRLNIDSVSGEFISTLVDNQIAGTADFQVQLTTADNRFVIERDTTGTERLVINRDGEVKIIGDGTATASASLLTATGAATFTGDLRVTNTNAQDTSLDNGRLRLVQSSGDLDVAGGIDFDGPFRLYANSTGINFVDPPEFMIAGDGEVFIYNDINIIGGGININNINNWVTPTGGRKWVIVDTPSNSDSNAVDLVVNTNYLVKPAGTDTVLVLRLPAAATGDMIRFVDIAGNLTYNCQLVIRAQTGVRIQGDNSGTTLGNLSTAYNGGELIVNTRNAGFGLIYVGTTDGDGTSIGSADQGWRLVEV</sequence>
<dbReference type="RefSeq" id="YP_009008160.1">
    <property type="nucleotide sequence ID" value="NC_023587.1"/>
</dbReference>
<proteinExistence type="predicted"/>
<keyword evidence="3" id="KW-1185">Reference proteome</keyword>
<accession>V5USY2</accession>
<protein>
    <submittedName>
        <fullName evidence="2">Tail fiber-like protein</fullName>
    </submittedName>
</protein>
<dbReference type="KEGG" id="vg:18504602"/>
<reference evidence="2 3" key="1">
    <citation type="journal article" date="2014" name="Nature">
        <title>Viral tagging reveals discrete populations in Synechococcus viral genome sequence space.</title>
        <authorList>
            <person name="Deng L."/>
            <person name="Ignacio Espinoza J.C."/>
            <person name="Gregory A.C."/>
            <person name="Poulos B.T."/>
            <person name="Weitz J.S."/>
            <person name="Hugenholtz P."/>
            <person name="Sullivan M.B."/>
        </authorList>
    </citation>
    <scope>NUCLEOTIDE SEQUENCE [LARGE SCALE GENOMIC DNA]</scope>
</reference>
<dbReference type="EMBL" id="KF156338">
    <property type="protein sequence ID" value="AHB80440.1"/>
    <property type="molecule type" value="Genomic_DNA"/>
</dbReference>